<dbReference type="EMBL" id="GEDV01006426">
    <property type="protein sequence ID" value="JAP82131.1"/>
    <property type="molecule type" value="Transcribed_RNA"/>
</dbReference>
<proteinExistence type="predicted"/>
<protein>
    <submittedName>
        <fullName evidence="2">24 kDa family member</fullName>
    </submittedName>
</protein>
<organism evidence="2">
    <name type="scientific">Rhipicephalus appendiculatus</name>
    <name type="common">Brown ear tick</name>
    <dbReference type="NCBI Taxonomy" id="34631"/>
    <lineage>
        <taxon>Eukaryota</taxon>
        <taxon>Metazoa</taxon>
        <taxon>Ecdysozoa</taxon>
        <taxon>Arthropoda</taxon>
        <taxon>Chelicerata</taxon>
        <taxon>Arachnida</taxon>
        <taxon>Acari</taxon>
        <taxon>Parasitiformes</taxon>
        <taxon>Ixodida</taxon>
        <taxon>Ixodoidea</taxon>
        <taxon>Ixodidae</taxon>
        <taxon>Rhipicephalinae</taxon>
        <taxon>Rhipicephalus</taxon>
        <taxon>Rhipicephalus</taxon>
    </lineage>
</organism>
<evidence type="ECO:0000313" key="2">
    <source>
        <dbReference type="EMBL" id="JAP82131.1"/>
    </source>
</evidence>
<dbReference type="AlphaFoldDB" id="A0A131YW29"/>
<reference evidence="2" key="1">
    <citation type="journal article" date="2016" name="Ticks Tick Borne Dis.">
        <title>De novo assembly and annotation of the salivary gland transcriptome of Rhipicephalus appendiculatus male and female ticks during blood feeding.</title>
        <authorList>
            <person name="de Castro M.H."/>
            <person name="de Klerk D."/>
            <person name="Pienaar R."/>
            <person name="Latif A.A."/>
            <person name="Rees D.J."/>
            <person name="Mans B.J."/>
        </authorList>
    </citation>
    <scope>NUCLEOTIDE SEQUENCE</scope>
    <source>
        <tissue evidence="2">Salivary glands</tissue>
    </source>
</reference>
<sequence>MSTMAYICLLAGLLCAATVTFGAQVPTNGCINVTISDVLGIGECLGTSNFCDSTTGLNDAAMKITQCAVEGIFKHAPHDVIITVLPLLTALLPAGGVLGGFNFPVFLPLLADLGNMNLCGANGCGLGLTENNLCAGSVTITLPSIGNLDKCFDNVTMGCVQGSTNQIDGIESVMQAMICTIYELPGSPLAQLHRVIGCALVNALKAAEMKNPDIQMVLFAFESAVRNTLEIYNCPNLG</sequence>
<feature type="chain" id="PRO_5007286235" evidence="1">
    <location>
        <begin position="23"/>
        <end position="238"/>
    </location>
</feature>
<accession>A0A131YW29</accession>
<keyword evidence="1" id="KW-0732">Signal</keyword>
<name>A0A131YW29_RHIAP</name>
<evidence type="ECO:0000256" key="1">
    <source>
        <dbReference type="SAM" id="SignalP"/>
    </source>
</evidence>
<feature type="signal peptide" evidence="1">
    <location>
        <begin position="1"/>
        <end position="22"/>
    </location>
</feature>